<dbReference type="Gene3D" id="3.40.50.300">
    <property type="entry name" value="P-loop containing nucleotide triphosphate hydrolases"/>
    <property type="match status" value="2"/>
</dbReference>
<evidence type="ECO:0000313" key="7">
    <source>
        <dbReference type="Proteomes" id="UP001501586"/>
    </source>
</evidence>
<comment type="subunit">
    <text evidence="2">Heterodimer of SbcC and SbcD.</text>
</comment>
<evidence type="ECO:0000256" key="2">
    <source>
        <dbReference type="ARBA" id="ARBA00011322"/>
    </source>
</evidence>
<dbReference type="InterPro" id="IPR038729">
    <property type="entry name" value="Rad50/SbcC_AAA"/>
</dbReference>
<evidence type="ECO:0000256" key="1">
    <source>
        <dbReference type="ARBA" id="ARBA00006930"/>
    </source>
</evidence>
<dbReference type="Pfam" id="PF13476">
    <property type="entry name" value="AAA_23"/>
    <property type="match status" value="1"/>
</dbReference>
<comment type="caution">
    <text evidence="6">The sequence shown here is derived from an EMBL/GenBank/DDBJ whole genome shotgun (WGS) entry which is preliminary data.</text>
</comment>
<dbReference type="Pfam" id="PF13558">
    <property type="entry name" value="SbcC_Walker_B"/>
    <property type="match status" value="1"/>
</dbReference>
<comment type="similarity">
    <text evidence="1">Belongs to the SMC family. SbcC subfamily.</text>
</comment>
<feature type="coiled-coil region" evidence="4">
    <location>
        <begin position="189"/>
        <end position="216"/>
    </location>
</feature>
<reference evidence="7" key="1">
    <citation type="journal article" date="2019" name="Int. J. Syst. Evol. Microbiol.">
        <title>The Global Catalogue of Microorganisms (GCM) 10K type strain sequencing project: providing services to taxonomists for standard genome sequencing and annotation.</title>
        <authorList>
            <consortium name="The Broad Institute Genomics Platform"/>
            <consortium name="The Broad Institute Genome Sequencing Center for Infectious Disease"/>
            <person name="Wu L."/>
            <person name="Ma J."/>
        </authorList>
    </citation>
    <scope>NUCLEOTIDE SEQUENCE [LARGE SCALE GENOMIC DNA]</scope>
    <source>
        <strain evidence="7">JCM 17458</strain>
    </source>
</reference>
<evidence type="ECO:0000259" key="5">
    <source>
        <dbReference type="Pfam" id="PF13476"/>
    </source>
</evidence>
<sequence length="1031" mass="113267">MRLHSLELTAFGPFPGTVSIDFDLLAGDGLFLINGPTGSGKTTILDAITFALYGRVPGARNDAAQLRSQFASPGVRTVVTLVFTAGDRRWKIERNPAYDRPSRRGSTTVQERPKALLSQWDGTDWAGRGRTMNEVQAYINRAVGLNAEQFTKIVLLPQGDFAAFLRADPKDREPVLRKLFDTEHFTEVERLLSERARQARSEIQQTSEQRSFLMAQVQQIHGEPVPGRESEHPSTSDVDVVLGAGEAICRERAEVAAQREALARGEQQQAESVARVAADRQTARRQLKELRQLEADYGEQAEQRSRTAREHELVSHASRLEPLHRELVRARSRSAAKSAQQIEAERRLDSVLCRLPGEVRELDMPDLAEAGRELCGAAKTIAKGFQRQTAVSARISELAAEQLELTRTRDELRAADARTRTRISELRGALDGEASLVTRIHHQRQRLEVVQRELSASQELARLETESARAEELVRLRQEDQGAARIAFETRRNQRIAGIAAELAASLSPESPCPVCGSTSHPAAAEPSADSVTREDEEQAHAVWEARQAATAAAQENLTRVREQLRVALEASGGQSVEDAAERHREAVEELRTLNDRHATLTGMRAELAASEDQAGKHETRMLELNDALRRAQETRAGFEGQLEQLRTVREAHAEDSIARLGQQAPRTAADAVALERLGTEVTSLAVAAAEAAAAAQSAADELAERAGQFRSRLAESPFVSEDAYVQARSLDAAAIAAQLKRHEEMASRIAFLRESAWFDRASDDHAADDEITRQAEEADLRLTQSCARTDSAVQDRAVARERLENVRRLRREFLDGAQHTEERLDDLRADVTLAGVVQATSPDNLRRMPLSSYALVALFADVAANASERLEKMSRGRYSLIHDDALRRREKRAGLGLQVVDRFTQEKRDTRTLSGGESFMAALALALGLADTVRAAAGGIQLDSLFIDEGFGSLDPDSLAEVLGILDELREGGRTIGVISHVQGMQQAIPNHVTVRSSPTGSSISVDIDAEVTPRDIARASVREPSPLIG</sequence>
<organism evidence="6 7">
    <name type="scientific">Brevibacterium daeguense</name>
    <dbReference type="NCBI Taxonomy" id="909936"/>
    <lineage>
        <taxon>Bacteria</taxon>
        <taxon>Bacillati</taxon>
        <taxon>Actinomycetota</taxon>
        <taxon>Actinomycetes</taxon>
        <taxon>Micrococcales</taxon>
        <taxon>Brevibacteriaceae</taxon>
        <taxon>Brevibacterium</taxon>
    </lineage>
</organism>
<dbReference type="EMBL" id="BAABAZ010000012">
    <property type="protein sequence ID" value="GAA4285574.1"/>
    <property type="molecule type" value="Genomic_DNA"/>
</dbReference>
<feature type="coiled-coil region" evidence="4">
    <location>
        <begin position="453"/>
        <end position="480"/>
    </location>
</feature>
<feature type="coiled-coil region" evidence="4">
    <location>
        <begin position="577"/>
        <end position="649"/>
    </location>
</feature>
<dbReference type="Proteomes" id="UP001501586">
    <property type="component" value="Unassembled WGS sequence"/>
</dbReference>
<protein>
    <recommendedName>
        <fullName evidence="3">Nuclease SbcCD subunit C</fullName>
    </recommendedName>
</protein>
<keyword evidence="7" id="KW-1185">Reference proteome</keyword>
<dbReference type="InterPro" id="IPR027417">
    <property type="entry name" value="P-loop_NTPase"/>
</dbReference>
<keyword evidence="4" id="KW-0175">Coiled coil</keyword>
<gene>
    <name evidence="6" type="ORF">GCM10022261_31050</name>
</gene>
<evidence type="ECO:0000256" key="3">
    <source>
        <dbReference type="ARBA" id="ARBA00013368"/>
    </source>
</evidence>
<feature type="coiled-coil region" evidence="4">
    <location>
        <begin position="273"/>
        <end position="310"/>
    </location>
</feature>
<evidence type="ECO:0000313" key="6">
    <source>
        <dbReference type="EMBL" id="GAA4285574.1"/>
    </source>
</evidence>
<feature type="domain" description="Rad50/SbcC-type AAA" evidence="5">
    <location>
        <begin position="5"/>
        <end position="209"/>
    </location>
</feature>
<dbReference type="RefSeq" id="WP_236863405.1">
    <property type="nucleotide sequence ID" value="NZ_BAABAZ010000012.1"/>
</dbReference>
<evidence type="ECO:0000256" key="4">
    <source>
        <dbReference type="SAM" id="Coils"/>
    </source>
</evidence>
<name>A0ABP8ENL0_9MICO</name>
<dbReference type="PANTHER" id="PTHR32114:SF2">
    <property type="entry name" value="ABC TRANSPORTER ABCH.3"/>
    <property type="match status" value="1"/>
</dbReference>
<proteinExistence type="inferred from homology"/>
<dbReference type="PANTHER" id="PTHR32114">
    <property type="entry name" value="ABC TRANSPORTER ABCH.3"/>
    <property type="match status" value="1"/>
</dbReference>
<dbReference type="SUPFAM" id="SSF52540">
    <property type="entry name" value="P-loop containing nucleoside triphosphate hydrolases"/>
    <property type="match status" value="1"/>
</dbReference>
<accession>A0ABP8ENL0</accession>